<reference evidence="7 8" key="1">
    <citation type="submission" date="2017-05" db="EMBL/GenBank/DDBJ databases">
        <title>Vagococcus spp. assemblies.</title>
        <authorList>
            <person name="Gulvik C.A."/>
        </authorList>
    </citation>
    <scope>NUCLEOTIDE SEQUENCE [LARGE SCALE GENOMIC DNA]</scope>
    <source>
        <strain evidence="7 8">DSM 24756</strain>
    </source>
</reference>
<dbReference type="Gene3D" id="3.30.110.150">
    <property type="entry name" value="SepF-like protein"/>
    <property type="match status" value="1"/>
</dbReference>
<keyword evidence="2 5" id="KW-0717">Septation</keyword>
<protein>
    <recommendedName>
        <fullName evidence="5">Cell division protein SepF</fullName>
    </recommendedName>
</protein>
<dbReference type="Pfam" id="PF04472">
    <property type="entry name" value="SepF"/>
    <property type="match status" value="1"/>
</dbReference>
<comment type="subcellular location">
    <subcellularLocation>
        <location evidence="5">Cytoplasm</location>
    </subcellularLocation>
    <text evidence="5">Localizes to the division site, in a FtsZ-dependent manner.</text>
</comment>
<evidence type="ECO:0000256" key="5">
    <source>
        <dbReference type="HAMAP-Rule" id="MF_01197"/>
    </source>
</evidence>
<dbReference type="GO" id="GO:0005737">
    <property type="term" value="C:cytoplasm"/>
    <property type="evidence" value="ECO:0007669"/>
    <property type="project" value="UniProtKB-SubCell"/>
</dbReference>
<keyword evidence="5" id="KW-0963">Cytoplasm</keyword>
<name>A0A430AIU5_9ENTE</name>
<accession>A0A430AIU5</accession>
<feature type="region of interest" description="Disordered" evidence="6">
    <location>
        <begin position="1"/>
        <end position="91"/>
    </location>
</feature>
<proteinExistence type="inferred from homology"/>
<feature type="compositionally biased region" description="Acidic residues" evidence="6">
    <location>
        <begin position="16"/>
        <end position="27"/>
    </location>
</feature>
<dbReference type="GO" id="GO:0000917">
    <property type="term" value="P:division septum assembly"/>
    <property type="evidence" value="ECO:0007669"/>
    <property type="project" value="UniProtKB-KW"/>
</dbReference>
<evidence type="ECO:0000313" key="7">
    <source>
        <dbReference type="EMBL" id="RSU07837.1"/>
    </source>
</evidence>
<dbReference type="InterPro" id="IPR038594">
    <property type="entry name" value="SepF-like_sf"/>
</dbReference>
<evidence type="ECO:0000256" key="3">
    <source>
        <dbReference type="ARBA" id="ARBA00023306"/>
    </source>
</evidence>
<comment type="subunit">
    <text evidence="5">Homodimer. Interacts with FtsZ.</text>
</comment>
<feature type="compositionally biased region" description="Low complexity" evidence="6">
    <location>
        <begin position="74"/>
        <end position="91"/>
    </location>
</feature>
<dbReference type="InterPro" id="IPR023052">
    <property type="entry name" value="Cell_div_SepF"/>
</dbReference>
<evidence type="ECO:0000256" key="6">
    <source>
        <dbReference type="SAM" id="MobiDB-lite"/>
    </source>
</evidence>
<comment type="caution">
    <text evidence="7">The sequence shown here is derived from an EMBL/GenBank/DDBJ whole genome shotgun (WGS) entry which is preliminary data.</text>
</comment>
<dbReference type="GO" id="GO:0043093">
    <property type="term" value="P:FtsZ-dependent cytokinesis"/>
    <property type="evidence" value="ECO:0007669"/>
    <property type="project" value="UniProtKB-UniRule"/>
</dbReference>
<dbReference type="PANTHER" id="PTHR35798">
    <property type="entry name" value="CELL DIVISION PROTEIN SEPF"/>
    <property type="match status" value="1"/>
</dbReference>
<evidence type="ECO:0000313" key="8">
    <source>
        <dbReference type="Proteomes" id="UP000288669"/>
    </source>
</evidence>
<evidence type="ECO:0000256" key="1">
    <source>
        <dbReference type="ARBA" id="ARBA00022618"/>
    </source>
</evidence>
<keyword evidence="1 5" id="KW-0132">Cell division</keyword>
<dbReference type="PANTHER" id="PTHR35798:SF1">
    <property type="entry name" value="CELL DIVISION PROTEIN SEPF"/>
    <property type="match status" value="1"/>
</dbReference>
<keyword evidence="8" id="KW-1185">Reference proteome</keyword>
<dbReference type="InterPro" id="IPR007561">
    <property type="entry name" value="Cell_div_SepF/SepF-rel"/>
</dbReference>
<comment type="similarity">
    <text evidence="5">Belongs to the SepF family.</text>
</comment>
<organism evidence="7 8">
    <name type="scientific">Vagococcus entomophilus</name>
    <dbReference type="NCBI Taxonomy" id="1160095"/>
    <lineage>
        <taxon>Bacteria</taxon>
        <taxon>Bacillati</taxon>
        <taxon>Bacillota</taxon>
        <taxon>Bacilli</taxon>
        <taxon>Lactobacillales</taxon>
        <taxon>Enterococcaceae</taxon>
        <taxon>Vagococcus</taxon>
    </lineage>
</organism>
<dbReference type="EMBL" id="NGJZ01000001">
    <property type="protein sequence ID" value="RSU07837.1"/>
    <property type="molecule type" value="Genomic_DNA"/>
</dbReference>
<dbReference type="OrthoDB" id="9815206at2"/>
<dbReference type="RefSeq" id="WP_126821840.1">
    <property type="nucleotide sequence ID" value="NZ_JBHLWU010000001.1"/>
</dbReference>
<dbReference type="AlphaFoldDB" id="A0A430AIU5"/>
<evidence type="ECO:0000256" key="4">
    <source>
        <dbReference type="ARBA" id="ARBA00044936"/>
    </source>
</evidence>
<evidence type="ECO:0000256" key="2">
    <source>
        <dbReference type="ARBA" id="ARBA00023210"/>
    </source>
</evidence>
<comment type="function">
    <text evidence="4 5">Cell division protein that is part of the divisome complex and is recruited early to the Z-ring. Probably stimulates Z-ring formation, perhaps through the cross-linking of FtsZ protofilaments. Its function overlaps with FtsA.</text>
</comment>
<dbReference type="HAMAP" id="MF_01197">
    <property type="entry name" value="SepF"/>
    <property type="match status" value="1"/>
</dbReference>
<dbReference type="Proteomes" id="UP000288669">
    <property type="component" value="Unassembled WGS sequence"/>
</dbReference>
<sequence length="184" mass="20596">MKMFNKASLSGFFGLSDDEDYDNSVYEEENKSSYAQPEKSTVKKETTYRQPTAPSYDSYEEPRKSPAKKVVAMSSQQNRGSQASNQASASQGISKKVTVLEPRTYTEAKKIAQCVFRNEIVIVNFHLIEESQARRIVDFLTGAVFGLDGDIQRIGDEMFLCTPPNMEIDSTVAKSLLGTQFAEY</sequence>
<keyword evidence="3 5" id="KW-0131">Cell cycle</keyword>
<gene>
    <name evidence="5" type="primary">sepF</name>
    <name evidence="7" type="ORF">CBF30_00935</name>
</gene>